<dbReference type="EMBL" id="FQUM01000003">
    <property type="protein sequence ID" value="SHE93312.1"/>
    <property type="molecule type" value="Genomic_DNA"/>
</dbReference>
<evidence type="ECO:0000313" key="3">
    <source>
        <dbReference type="Proteomes" id="UP000184164"/>
    </source>
</evidence>
<evidence type="ECO:0000259" key="1">
    <source>
        <dbReference type="Pfam" id="PF04127"/>
    </source>
</evidence>
<dbReference type="AlphaFoldDB" id="A0A1M4XJG0"/>
<protein>
    <submittedName>
        <fullName evidence="2">DNA / pantothenate metabolism flavoprotein</fullName>
    </submittedName>
</protein>
<dbReference type="GO" id="GO:0003824">
    <property type="term" value="F:catalytic activity"/>
    <property type="evidence" value="ECO:0007669"/>
    <property type="project" value="UniProtKB-ARBA"/>
</dbReference>
<dbReference type="Gene3D" id="3.40.50.10300">
    <property type="entry name" value="CoaB-like"/>
    <property type="match status" value="1"/>
</dbReference>
<dbReference type="SUPFAM" id="SSF102645">
    <property type="entry name" value="CoaB-like"/>
    <property type="match status" value="1"/>
</dbReference>
<dbReference type="InterPro" id="IPR007085">
    <property type="entry name" value="DNA/pantothenate-metab_flavo_C"/>
</dbReference>
<sequence length="185" mass="19630">MGYAIAEELADHGAEVILVSGPVTVSTQKSGIKVIPVESAKEMYDVCVANFPTCDGAVMSAAVADFTPAKPEVQKTKRGKENWKIELTPTMDIAAALGQMKKGNQILVGFALETTNEKANAQSKLEKKNLDFIVLNSLNDAGAGFGVDTNKITIISKGNKTVPFELKSKKEVAADIVKMMGSIPG</sequence>
<dbReference type="GO" id="GO:0015937">
    <property type="term" value="P:coenzyme A biosynthetic process"/>
    <property type="evidence" value="ECO:0007669"/>
    <property type="project" value="UniProtKB-ARBA"/>
</dbReference>
<feature type="domain" description="DNA/pantothenate metabolism flavoprotein C-terminal" evidence="1">
    <location>
        <begin position="1"/>
        <end position="180"/>
    </location>
</feature>
<evidence type="ECO:0000313" key="2">
    <source>
        <dbReference type="EMBL" id="SHE93312.1"/>
    </source>
</evidence>
<keyword evidence="3" id="KW-1185">Reference proteome</keyword>
<gene>
    <name evidence="2" type="ORF">SAMN05444274_10316</name>
</gene>
<accession>A0A1M4XJG0</accession>
<proteinExistence type="predicted"/>
<name>A0A1M4XJG0_9BACT</name>
<dbReference type="STRING" id="1484053.SAMN05444274_10316"/>
<organism evidence="2 3">
    <name type="scientific">Mariniphaga anaerophila</name>
    <dbReference type="NCBI Taxonomy" id="1484053"/>
    <lineage>
        <taxon>Bacteria</taxon>
        <taxon>Pseudomonadati</taxon>
        <taxon>Bacteroidota</taxon>
        <taxon>Bacteroidia</taxon>
        <taxon>Marinilabiliales</taxon>
        <taxon>Prolixibacteraceae</taxon>
        <taxon>Mariniphaga</taxon>
    </lineage>
</organism>
<reference evidence="3" key="1">
    <citation type="submission" date="2016-11" db="EMBL/GenBank/DDBJ databases">
        <authorList>
            <person name="Varghese N."/>
            <person name="Submissions S."/>
        </authorList>
    </citation>
    <scope>NUCLEOTIDE SEQUENCE [LARGE SCALE GENOMIC DNA]</scope>
    <source>
        <strain evidence="3">DSM 26910</strain>
    </source>
</reference>
<dbReference type="InterPro" id="IPR035929">
    <property type="entry name" value="CoaB-like_sf"/>
</dbReference>
<dbReference type="Proteomes" id="UP000184164">
    <property type="component" value="Unassembled WGS sequence"/>
</dbReference>
<dbReference type="Pfam" id="PF04127">
    <property type="entry name" value="DFP"/>
    <property type="match status" value="1"/>
</dbReference>